<name>A0A1S7DLP5_MCV2</name>
<dbReference type="Proteomes" id="UP000320664">
    <property type="component" value="Segment"/>
</dbReference>
<dbReference type="Proteomes" id="UP000319755">
    <property type="component" value="Genome"/>
</dbReference>
<dbReference type="Gene3D" id="3.40.30.10">
    <property type="entry name" value="Glutaredoxin"/>
    <property type="match status" value="1"/>
</dbReference>
<protein>
    <recommendedName>
        <fullName evidence="6">Glutaredoxin-2</fullName>
    </recommendedName>
</protein>
<comment type="subcellular location">
    <subcellularLocation>
        <location evidence="6">Host cytoplasm</location>
    </subcellularLocation>
</comment>
<reference evidence="8" key="3">
    <citation type="submission" date="2018-05" db="EMBL/GenBank/DDBJ databases">
        <authorList>
            <person name="Zorec T.M."/>
            <person name="Hosnjak L."/>
            <person name="Kutnjak D."/>
            <person name="Kusar B."/>
            <person name="Trcko K."/>
            <person name="Kocjan B.J."/>
            <person name="Li Y."/>
            <person name="Krizmaric M."/>
            <person name="Miljkovic J."/>
            <person name="Ravnikar M."/>
            <person name="Poljak M."/>
        </authorList>
    </citation>
    <scope>NUCLEOTIDE SEQUENCE</scope>
    <source>
        <strain evidence="8">MCV2_MB98</strain>
        <strain evidence="9">MCV2_MC313</strain>
        <strain evidence="10">MCV2_MC316</strain>
        <strain evidence="11">MCV2_MC332</strain>
        <strain evidence="12">MCV2_MC515</strain>
    </source>
</reference>
<evidence type="ECO:0000313" key="12">
    <source>
        <dbReference type="EMBL" id="AYO89082.1"/>
    </source>
</evidence>
<comment type="subunit">
    <text evidence="1">Homodimer.</text>
</comment>
<dbReference type="Proteomes" id="UP000317568">
    <property type="component" value="Genome"/>
</dbReference>
<dbReference type="InterPro" id="IPR008554">
    <property type="entry name" value="Glutaredoxin-like"/>
</dbReference>
<evidence type="ECO:0000313" key="7">
    <source>
        <dbReference type="EMBL" id="AQY16632.1"/>
    </source>
</evidence>
<sequence>MKDVLLLLGKPLCPVCALANTILSHLEDKYPILRVNILSLFTKKNVVSVLGMRTYELVSALMEFFGTEYVMVLKMQPDTGEVAFVPFKEYLVVGQISMDALDYDQLERSVEEAPYGVWPPRKKSVV</sequence>
<evidence type="ECO:0000313" key="8">
    <source>
        <dbReference type="EMBL" id="AYO87694.1"/>
    </source>
</evidence>
<comment type="similarity">
    <text evidence="6">Belongs to the glutaredoxin family.</text>
</comment>
<keyword evidence="6" id="KW-1035">Host cytoplasm</keyword>
<dbReference type="EMBL" id="KY040274">
    <property type="protein sequence ID" value="AQY16632.1"/>
    <property type="molecule type" value="Genomic_DNA"/>
</dbReference>
<dbReference type="EMBL" id="MH320549">
    <property type="protein sequence ID" value="AYO87864.1"/>
    <property type="molecule type" value="Genomic_DNA"/>
</dbReference>
<dbReference type="EMBL" id="MH320556">
    <property type="protein sequence ID" value="AYO89082.1"/>
    <property type="molecule type" value="Genomic_DNA"/>
</dbReference>
<evidence type="ECO:0000313" key="9">
    <source>
        <dbReference type="EMBL" id="AYO87864.1"/>
    </source>
</evidence>
<keyword evidence="4" id="KW-1015">Disulfide bond</keyword>
<evidence type="ECO:0000256" key="2">
    <source>
        <dbReference type="ARBA" id="ARBA00022448"/>
    </source>
</evidence>
<evidence type="ECO:0000256" key="5">
    <source>
        <dbReference type="ARBA" id="ARBA00023284"/>
    </source>
</evidence>
<dbReference type="EMBL" id="MH320551">
    <property type="protein sequence ID" value="AYO88204.1"/>
    <property type="molecule type" value="Genomic_DNA"/>
</dbReference>
<proteinExistence type="inferred from homology"/>
<reference evidence="8" key="2">
    <citation type="journal article" date="2018" name="Viruses">
        <title>New Insights into the Evolutionary and Genomic Landscape of Molluscum Contagiosum Virus (MCV) based on Nine MCV1 and Six MCV2 Complete Genome Sequences.</title>
        <authorList>
            <person name="Zorec T."/>
            <person name="Kutnjak D."/>
            <person name="Hosnjak L."/>
            <person name="Kusar B."/>
            <person name="Trcko K."/>
            <person name="Kocjan B."/>
            <person name="Li Y."/>
            <person name="Krizmaric M."/>
            <person name="Miljkovic J."/>
            <person name="Ravnikar M."/>
            <person name="Poljak M."/>
        </authorList>
    </citation>
    <scope>NUCLEOTIDE SEQUENCE [LARGE SCALE GENOMIC DNA]</scope>
    <source>
        <strain evidence="8">MCV2_MB98</strain>
        <strain evidence="9">MCV2_MC313</strain>
        <strain evidence="10">MCV2_MC316</strain>
        <strain evidence="11">MCV2_MC332</strain>
        <strain evidence="12">MCV2_MC515</strain>
    </source>
</reference>
<dbReference type="Proteomes" id="UP000320816">
    <property type="component" value="Segment"/>
</dbReference>
<dbReference type="Pfam" id="PF05768">
    <property type="entry name" value="Glrx-like"/>
    <property type="match status" value="1"/>
</dbReference>
<dbReference type="GO" id="GO:0030430">
    <property type="term" value="C:host cell cytoplasm"/>
    <property type="evidence" value="ECO:0007669"/>
    <property type="project" value="UniProtKB-SubCell"/>
</dbReference>
<dbReference type="Proteomes" id="UP000317891">
    <property type="component" value="Segment"/>
</dbReference>
<organismHost>
    <name type="scientific">Homo sapiens</name>
    <name type="common">Human</name>
    <dbReference type="NCBI Taxonomy" id="9606"/>
</organismHost>
<evidence type="ECO:0000313" key="10">
    <source>
        <dbReference type="EMBL" id="AYO88034.1"/>
    </source>
</evidence>
<organism evidence="7">
    <name type="scientific">Molluscum contagiosum virus subtype 2</name>
    <name type="common">MOCV</name>
    <name type="synonym">MCVII</name>
    <dbReference type="NCBI Taxonomy" id="10281"/>
    <lineage>
        <taxon>Viruses</taxon>
        <taxon>Varidnaviria</taxon>
        <taxon>Bamfordvirae</taxon>
        <taxon>Nucleocytoviricota</taxon>
        <taxon>Pokkesviricetes</taxon>
        <taxon>Chitovirales</taxon>
        <taxon>Poxviridae</taxon>
        <taxon>Chordopoxvirinae</taxon>
        <taxon>Molluscipoxvirus</taxon>
        <taxon>Molluscipoxvirus molluscum</taxon>
        <taxon>Molluscum contagiosum virus</taxon>
    </lineage>
</organism>
<dbReference type="EMBL" id="MH320550">
    <property type="protein sequence ID" value="AYO88034.1"/>
    <property type="molecule type" value="Genomic_DNA"/>
</dbReference>
<keyword evidence="3 6" id="KW-0249">Electron transport</keyword>
<accession>A0A1S7DLP5</accession>
<evidence type="ECO:0000313" key="11">
    <source>
        <dbReference type="EMBL" id="AYO88204.1"/>
    </source>
</evidence>
<keyword evidence="2 6" id="KW-0813">Transport</keyword>
<reference evidence="7" key="1">
    <citation type="journal article" date="2017" name="J. Gen. Virol.">
        <title>Recombination events and variability among full-length genomes of co-circulating molluscum contagiosum virus subtypes 1 and 2.</title>
        <authorList>
            <person name="Lopez-Bueno A."/>
            <person name="Parras-Molto M."/>
            <person name="Lopez-Barrantes O."/>
            <person name="Belda S."/>
            <person name="Alejo A."/>
        </authorList>
    </citation>
    <scope>NUCLEOTIDE SEQUENCE</scope>
    <source>
        <strain evidence="7">Madrid 2016_1</strain>
    </source>
</reference>
<evidence type="ECO:0000256" key="1">
    <source>
        <dbReference type="ARBA" id="ARBA00011738"/>
    </source>
</evidence>
<gene>
    <name evidence="7" type="primary">MC059L</name>
</gene>
<comment type="function">
    <text evidence="6">Glutaredoxin necessary for virion morphogenesis and virus replication.</text>
</comment>
<dbReference type="EMBL" id="MH320548">
    <property type="protein sequence ID" value="AYO87694.1"/>
    <property type="molecule type" value="Genomic_DNA"/>
</dbReference>
<dbReference type="Proteomes" id="UP000315637">
    <property type="component" value="Segment"/>
</dbReference>
<evidence type="ECO:0000256" key="3">
    <source>
        <dbReference type="ARBA" id="ARBA00022982"/>
    </source>
</evidence>
<evidence type="ECO:0000256" key="6">
    <source>
        <dbReference type="RuleBase" id="RU363082"/>
    </source>
</evidence>
<evidence type="ECO:0000256" key="4">
    <source>
        <dbReference type="ARBA" id="ARBA00023157"/>
    </source>
</evidence>
<keyword evidence="5 6" id="KW-0676">Redox-active center</keyword>